<dbReference type="InterPro" id="IPR054470">
    <property type="entry name" value="FIMAH_dom"/>
</dbReference>
<keyword evidence="1" id="KW-0378">Hydrolase</keyword>
<dbReference type="Pfam" id="PF22888">
    <property type="entry name" value="FIMAH"/>
    <property type="match status" value="1"/>
</dbReference>
<proteinExistence type="predicted"/>
<keyword evidence="5" id="KW-1185">Reference proteome</keyword>
<organism evidence="4 5">
    <name type="scientific">Virgibacillus salarius</name>
    <dbReference type="NCBI Taxonomy" id="447199"/>
    <lineage>
        <taxon>Bacteria</taxon>
        <taxon>Bacillati</taxon>
        <taxon>Bacillota</taxon>
        <taxon>Bacilli</taxon>
        <taxon>Bacillales</taxon>
        <taxon>Bacillaceae</taxon>
        <taxon>Virgibacillus</taxon>
    </lineage>
</organism>
<dbReference type="GO" id="GO:0016787">
    <property type="term" value="F:hydrolase activity"/>
    <property type="evidence" value="ECO:0007669"/>
    <property type="project" value="UniProtKB-KW"/>
</dbReference>
<feature type="domain" description="FIMAH" evidence="3">
    <location>
        <begin position="411"/>
        <end position="490"/>
    </location>
</feature>
<dbReference type="EMBL" id="JAGSOT010000017">
    <property type="protein sequence ID" value="MBR7795868.1"/>
    <property type="molecule type" value="Genomic_DNA"/>
</dbReference>
<dbReference type="SUPFAM" id="SSF56601">
    <property type="entry name" value="beta-lactamase/transpeptidase-like"/>
    <property type="match status" value="1"/>
</dbReference>
<evidence type="ECO:0000259" key="2">
    <source>
        <dbReference type="Pfam" id="PF00144"/>
    </source>
</evidence>
<name>A0A941DXB1_9BACI</name>
<evidence type="ECO:0000256" key="1">
    <source>
        <dbReference type="ARBA" id="ARBA00022801"/>
    </source>
</evidence>
<dbReference type="InterPro" id="IPR050789">
    <property type="entry name" value="Diverse_Enzym_Activities"/>
</dbReference>
<sequence length="497" mass="55641">MRRQGKSFLLILIFAISIIFTNLEVGQASDQELVPGEPASVDMIDNPLQDIDYAIDQAIAEQVMPGAVVFVARKGKIVKHEAYGYAARYTDADFTEMEQPIEMQKDTIVDMASISKLFTATAVMQLWDQGMFDLDDPVADYIPEFAVNGKESVTIRQLLTHTSGFAPSPSRSLYLIEGGRDGRLDFVLNESLQNPPNTEYVYSDVNYLTLGILIERLSGTRQDHFVADHITDPLGMEDTMYNPSSTLRERIAATEYQPWTNRGLVWGSVHDENAWSLDGVAGQAGIFSTAADLATFAQMMLNKGVYSGERVLSEQAVELMNTNWNDAFPGQDQGLGWELNQSWYMDNLAEENTMGHTGYTGTSIVASPNQETIAILLTNRVHPTRETVSTNPIRRKVSELTAAAIHAWSAESMKAQVEILARKGAFTSERAAYMVKLHLTAISRYEEIKDTEKVMKHLQGFQDLLDYQKQNQLISEDAYTTLINDSAYLVNKWRLKE</sequence>
<evidence type="ECO:0000259" key="3">
    <source>
        <dbReference type="Pfam" id="PF22888"/>
    </source>
</evidence>
<dbReference type="InterPro" id="IPR012338">
    <property type="entry name" value="Beta-lactam/transpept-like"/>
</dbReference>
<dbReference type="AlphaFoldDB" id="A0A941DXB1"/>
<comment type="caution">
    <text evidence="4">The sequence shown here is derived from an EMBL/GenBank/DDBJ whole genome shotgun (WGS) entry which is preliminary data.</text>
</comment>
<dbReference type="PANTHER" id="PTHR43283">
    <property type="entry name" value="BETA-LACTAMASE-RELATED"/>
    <property type="match status" value="1"/>
</dbReference>
<protein>
    <submittedName>
        <fullName evidence="4">Beta-lactamase family protein</fullName>
    </submittedName>
</protein>
<dbReference type="Proteomes" id="UP000675284">
    <property type="component" value="Unassembled WGS sequence"/>
</dbReference>
<feature type="domain" description="Beta-lactamase-related" evidence="2">
    <location>
        <begin position="54"/>
        <end position="395"/>
    </location>
</feature>
<dbReference type="InterPro" id="IPR001466">
    <property type="entry name" value="Beta-lactam-related"/>
</dbReference>
<evidence type="ECO:0000313" key="5">
    <source>
        <dbReference type="Proteomes" id="UP000675284"/>
    </source>
</evidence>
<dbReference type="Pfam" id="PF00144">
    <property type="entry name" value="Beta-lactamase"/>
    <property type="match status" value="1"/>
</dbReference>
<dbReference type="Gene3D" id="3.40.710.10">
    <property type="entry name" value="DD-peptidase/beta-lactamase superfamily"/>
    <property type="match status" value="1"/>
</dbReference>
<dbReference type="RefSeq" id="WP_166530183.1">
    <property type="nucleotide sequence ID" value="NZ_JAGSOT010000017.1"/>
</dbReference>
<reference evidence="4" key="1">
    <citation type="submission" date="2021-04" db="EMBL/GenBank/DDBJ databases">
        <title>Isolation and polyphasic classification of algal microorganism.</title>
        <authorList>
            <person name="Wang S."/>
        </authorList>
    </citation>
    <scope>NUCLEOTIDE SEQUENCE</scope>
    <source>
        <strain evidence="4">720a</strain>
    </source>
</reference>
<evidence type="ECO:0000313" key="4">
    <source>
        <dbReference type="EMBL" id="MBR7795868.1"/>
    </source>
</evidence>
<dbReference type="PANTHER" id="PTHR43283:SF11">
    <property type="entry name" value="BETA-LACTAMASE-RELATED DOMAIN-CONTAINING PROTEIN"/>
    <property type="match status" value="1"/>
</dbReference>
<gene>
    <name evidence="4" type="ORF">KCX74_07400</name>
</gene>
<accession>A0A941DXB1</accession>